<name>A0A9W4T4F1_9GLOM</name>
<gene>
    <name evidence="1" type="ORF">FWILDA_LOCUS15192</name>
</gene>
<dbReference type="OrthoDB" id="2364639at2759"/>
<proteinExistence type="predicted"/>
<dbReference type="Proteomes" id="UP001153678">
    <property type="component" value="Unassembled WGS sequence"/>
</dbReference>
<evidence type="ECO:0000313" key="2">
    <source>
        <dbReference type="Proteomes" id="UP001153678"/>
    </source>
</evidence>
<protein>
    <submittedName>
        <fullName evidence="1">18677_t:CDS:1</fullName>
    </submittedName>
</protein>
<evidence type="ECO:0000313" key="1">
    <source>
        <dbReference type="EMBL" id="CAI2191680.1"/>
    </source>
</evidence>
<reference evidence="1" key="1">
    <citation type="submission" date="2022-08" db="EMBL/GenBank/DDBJ databases">
        <authorList>
            <person name="Kallberg Y."/>
            <person name="Tangrot J."/>
            <person name="Rosling A."/>
        </authorList>
    </citation>
    <scope>NUCLEOTIDE SEQUENCE</scope>
    <source>
        <strain evidence="1">Wild A</strain>
    </source>
</reference>
<keyword evidence="2" id="KW-1185">Reference proteome</keyword>
<comment type="caution">
    <text evidence="1">The sequence shown here is derived from an EMBL/GenBank/DDBJ whole genome shotgun (WGS) entry which is preliminary data.</text>
</comment>
<sequence>MKETEFPPIHEFYSTFKGKISQDDYKHAQKVWKEFRCKNLSKYHDLYLKTDILSLADDWIEFRKMYMKYYVLDPSHYVSAPSSSWNEMLKVSGVRIELFTDMTMHDFTEKAKH</sequence>
<feature type="non-terminal residue" evidence="1">
    <location>
        <position position="113"/>
    </location>
</feature>
<organism evidence="1 2">
    <name type="scientific">Funneliformis geosporum</name>
    <dbReference type="NCBI Taxonomy" id="1117311"/>
    <lineage>
        <taxon>Eukaryota</taxon>
        <taxon>Fungi</taxon>
        <taxon>Fungi incertae sedis</taxon>
        <taxon>Mucoromycota</taxon>
        <taxon>Glomeromycotina</taxon>
        <taxon>Glomeromycetes</taxon>
        <taxon>Glomerales</taxon>
        <taxon>Glomeraceae</taxon>
        <taxon>Funneliformis</taxon>
    </lineage>
</organism>
<dbReference type="EMBL" id="CAMKVN010007615">
    <property type="protein sequence ID" value="CAI2191680.1"/>
    <property type="molecule type" value="Genomic_DNA"/>
</dbReference>
<dbReference type="AlphaFoldDB" id="A0A9W4T4F1"/>
<accession>A0A9W4T4F1</accession>
<feature type="non-terminal residue" evidence="1">
    <location>
        <position position="1"/>
    </location>
</feature>